<dbReference type="EC" id="3.1.21.4" evidence="5"/>
<reference evidence="5" key="1">
    <citation type="submission" date="2016-03" db="EMBL/GenBank/DDBJ databases">
        <authorList>
            <person name="Ploux O."/>
        </authorList>
    </citation>
    <scope>NUCLEOTIDE SEQUENCE</scope>
    <source>
        <strain evidence="5">UC10</strain>
    </source>
</reference>
<evidence type="ECO:0000313" key="5">
    <source>
        <dbReference type="EMBL" id="SBS78753.1"/>
    </source>
</evidence>
<dbReference type="GO" id="GO:0009307">
    <property type="term" value="P:DNA restriction-modification system"/>
    <property type="evidence" value="ECO:0007669"/>
    <property type="project" value="InterPro"/>
</dbReference>
<organism evidence="5">
    <name type="scientific">uncultured Mycobacterium sp</name>
    <dbReference type="NCBI Taxonomy" id="171292"/>
    <lineage>
        <taxon>Bacteria</taxon>
        <taxon>Bacillati</taxon>
        <taxon>Actinomycetota</taxon>
        <taxon>Actinomycetes</taxon>
        <taxon>Mycobacteriales</taxon>
        <taxon>Mycobacteriaceae</taxon>
        <taxon>Mycobacterium</taxon>
        <taxon>environmental samples</taxon>
    </lineage>
</organism>
<evidence type="ECO:0000259" key="4">
    <source>
        <dbReference type="Pfam" id="PF09126"/>
    </source>
</evidence>
<evidence type="ECO:0000256" key="2">
    <source>
        <dbReference type="ARBA" id="ARBA00022759"/>
    </source>
</evidence>
<dbReference type="InterPro" id="IPR011335">
    <property type="entry name" value="Restrct_endonuc-II-like"/>
</dbReference>
<proteinExistence type="predicted"/>
<sequence length="107" mass="11941">MKPYGWMLPPEVIGECALLVTANDEESTWQSGLWWVMPDDIRGTQNRDAKTSLSVAGRQAVRWLRLGHRGLAQNLCQQVDDGTLDAISAPRCGAVISPRRRVNEPVR</sequence>
<protein>
    <submittedName>
        <fullName evidence="5">Type-2 restriction enzyme NaeI</fullName>
        <ecNumber evidence="5">3.1.21.4</ecNumber>
    </submittedName>
</protein>
<dbReference type="EMBL" id="FLQS01000057">
    <property type="protein sequence ID" value="SBS78753.1"/>
    <property type="molecule type" value="Genomic_DNA"/>
</dbReference>
<keyword evidence="1" id="KW-0540">Nuclease</keyword>
<dbReference type="Pfam" id="PF09126">
    <property type="entry name" value="NaeI"/>
    <property type="match status" value="1"/>
</dbReference>
<evidence type="ECO:0000256" key="3">
    <source>
        <dbReference type="ARBA" id="ARBA00022801"/>
    </source>
</evidence>
<dbReference type="AlphaFoldDB" id="A0A1Y5PJ91"/>
<dbReference type="GO" id="GO:0003677">
    <property type="term" value="F:DNA binding"/>
    <property type="evidence" value="ECO:0007669"/>
    <property type="project" value="InterPro"/>
</dbReference>
<dbReference type="InterPro" id="IPR037057">
    <property type="entry name" value="DNA_rep_MutH/T2_RE_sf"/>
</dbReference>
<dbReference type="InterPro" id="IPR015210">
    <property type="entry name" value="NaeI"/>
</dbReference>
<dbReference type="Gene3D" id="3.40.600.10">
    <property type="entry name" value="DNA mismatch repair MutH/Restriction endonuclease, type II"/>
    <property type="match status" value="1"/>
</dbReference>
<accession>A0A1Y5PJ91</accession>
<dbReference type="GO" id="GO:0009036">
    <property type="term" value="F:type II site-specific deoxyribonuclease activity"/>
    <property type="evidence" value="ECO:0007669"/>
    <property type="project" value="UniProtKB-EC"/>
</dbReference>
<feature type="domain" description="Type II restriction enzyme NaeI" evidence="4">
    <location>
        <begin position="1"/>
        <end position="94"/>
    </location>
</feature>
<gene>
    <name evidence="5" type="ORF">MHPYR_600007</name>
</gene>
<keyword evidence="3 5" id="KW-0378">Hydrolase</keyword>
<evidence type="ECO:0000256" key="1">
    <source>
        <dbReference type="ARBA" id="ARBA00022722"/>
    </source>
</evidence>
<name>A0A1Y5PJ91_9MYCO</name>
<dbReference type="SUPFAM" id="SSF52980">
    <property type="entry name" value="Restriction endonuclease-like"/>
    <property type="match status" value="1"/>
</dbReference>
<keyword evidence="2" id="KW-0255">Endonuclease</keyword>